<dbReference type="Pfam" id="PF08867">
    <property type="entry name" value="FRG"/>
    <property type="match status" value="1"/>
</dbReference>
<accession>T0FJ56</accession>
<dbReference type="InterPro" id="IPR014966">
    <property type="entry name" value="FRG-dom"/>
</dbReference>
<dbReference type="RefSeq" id="WP_017214774.1">
    <property type="nucleotide sequence ID" value="NZ_AKWY02000034.1"/>
</dbReference>
<proteinExistence type="predicted"/>
<name>T0FJ56_9LEPT</name>
<sequence length="303" mass="35515">MKEIELSTAEEALIELSPVNKLWDGYTKKYTFRGQGNSAWNLLPKALRKETKFNHDFIIDSISKRSNRDQIELEYEAIHEFIEYANLAGFFVANDEKIYMSNESENFIEYHNKIGKGQLPWPTKEYYPVIAMAQHCGLATCFLDFTLQPYVALYFGAKSILQKYKDNSLKFSVYAIEVENSSFTQGNEKDDFFFSNKEKRISKPRYQLIQNNTYTNSYQVAQKGVFLALIRNWKRPNSRAEIISVEEYVKFSDDLIKFNIPRQESKKILRSLTKFNIDALHLFPGPYGIGEYIKERVLWDDKK</sequence>
<comment type="caution">
    <text evidence="2">The sequence shown here is derived from an EMBL/GenBank/DDBJ whole genome shotgun (WGS) entry which is preliminary data.</text>
</comment>
<reference evidence="2 3" key="1">
    <citation type="submission" date="2013-05" db="EMBL/GenBank/DDBJ databases">
        <authorList>
            <person name="Harkins D.M."/>
            <person name="Durkin A.S."/>
            <person name="Brinkac L.M."/>
            <person name="Haft D.H."/>
            <person name="Selengut J.D."/>
            <person name="Sanka R."/>
            <person name="DePew J."/>
            <person name="Purushe J."/>
            <person name="Hartskeerl R.A."/>
            <person name="Ahmed A."/>
            <person name="van der Linden H."/>
            <person name="Goris M.G.A."/>
            <person name="Vinetz J.M."/>
            <person name="Sutton G.G."/>
            <person name="Nierman W.C."/>
            <person name="Fouts D.E."/>
        </authorList>
    </citation>
    <scope>NUCLEOTIDE SEQUENCE [LARGE SCALE GENOMIC DNA]</scope>
    <source>
        <strain evidence="2 3">CZ214</strain>
    </source>
</reference>
<feature type="domain" description="FRG" evidence="1">
    <location>
        <begin position="26"/>
        <end position="171"/>
    </location>
</feature>
<protein>
    <submittedName>
        <fullName evidence="2">FRG domain protein</fullName>
    </submittedName>
</protein>
<evidence type="ECO:0000259" key="1">
    <source>
        <dbReference type="SMART" id="SM00901"/>
    </source>
</evidence>
<dbReference type="AlphaFoldDB" id="T0FJ56"/>
<dbReference type="Proteomes" id="UP000015442">
    <property type="component" value="Unassembled WGS sequence"/>
</dbReference>
<gene>
    <name evidence="2" type="ORF">LEP1GSC059_1964</name>
</gene>
<evidence type="ECO:0000313" key="2">
    <source>
        <dbReference type="EMBL" id="EQA69635.1"/>
    </source>
</evidence>
<dbReference type="EMBL" id="AKWY02000034">
    <property type="protein sequence ID" value="EQA69635.1"/>
    <property type="molecule type" value="Genomic_DNA"/>
</dbReference>
<evidence type="ECO:0000313" key="3">
    <source>
        <dbReference type="Proteomes" id="UP000015442"/>
    </source>
</evidence>
<dbReference type="SMART" id="SM00901">
    <property type="entry name" value="FRG"/>
    <property type="match status" value="1"/>
</dbReference>
<dbReference type="GeneID" id="23203679"/>
<organism evidence="2 3">
    <name type="scientific">Leptospira noguchii serovar Panama str. CZ214</name>
    <dbReference type="NCBI Taxonomy" id="1001595"/>
    <lineage>
        <taxon>Bacteria</taxon>
        <taxon>Pseudomonadati</taxon>
        <taxon>Spirochaetota</taxon>
        <taxon>Spirochaetia</taxon>
        <taxon>Leptospirales</taxon>
        <taxon>Leptospiraceae</taxon>
        <taxon>Leptospira</taxon>
    </lineage>
</organism>